<dbReference type="AlphaFoldDB" id="A0A0C3BP84"/>
<gene>
    <name evidence="3" type="ORF">M413DRAFT_30040</name>
    <name evidence="2" type="ORF">M413DRAFT_31200</name>
</gene>
<reference evidence="3" key="3">
    <citation type="submission" date="2015-02" db="EMBL/GenBank/DDBJ databases">
        <title>Evolutionary Origins and Diversification of the Mycorrhizal Mutualists.</title>
        <authorList>
            <consortium name="DOE Joint Genome Institute"/>
            <consortium name="Mycorrhizal Genomics Consortium"/>
            <person name="Kohler A."/>
            <person name="Kuo A."/>
            <person name="Nagy L.G."/>
            <person name="Floudas D."/>
            <person name="Copeland A."/>
            <person name="Barry K.W."/>
            <person name="Cichocki N."/>
            <person name="Veneault-Fourrey C."/>
            <person name="LaButti K."/>
            <person name="Lindquist E.A."/>
            <person name="Lipzen A."/>
            <person name="Lundell T."/>
            <person name="Morin E."/>
            <person name="Murat C."/>
            <person name="Riley R."/>
            <person name="Ohm R."/>
            <person name="Sun H."/>
            <person name="Tunlid A."/>
            <person name="Henrissat B."/>
            <person name="Grigoriev I.V."/>
            <person name="Hibbett D.S."/>
            <person name="Martin F."/>
        </authorList>
    </citation>
    <scope>NUCLEOTIDE SEQUENCE</scope>
    <source>
        <strain evidence="3">H7</strain>
    </source>
</reference>
<feature type="region of interest" description="Disordered" evidence="1">
    <location>
        <begin position="1"/>
        <end position="34"/>
    </location>
</feature>
<keyword evidence="4" id="KW-1185">Reference proteome</keyword>
<name>A0A0C3BP84_HEBCY</name>
<evidence type="ECO:0000313" key="3">
    <source>
        <dbReference type="EMBL" id="KIM38490.1"/>
    </source>
</evidence>
<dbReference type="HOGENOM" id="CLU_2740299_0_0_1"/>
<dbReference type="EMBL" id="KN831790">
    <property type="protein sequence ID" value="KIM38490.1"/>
    <property type="molecule type" value="Genomic_DNA"/>
</dbReference>
<evidence type="ECO:0000256" key="1">
    <source>
        <dbReference type="SAM" id="MobiDB-lite"/>
    </source>
</evidence>
<evidence type="ECO:0000313" key="2">
    <source>
        <dbReference type="EMBL" id="KIM37041.1"/>
    </source>
</evidence>
<organism evidence="3 4">
    <name type="scientific">Hebeloma cylindrosporum</name>
    <dbReference type="NCBI Taxonomy" id="76867"/>
    <lineage>
        <taxon>Eukaryota</taxon>
        <taxon>Fungi</taxon>
        <taxon>Dikarya</taxon>
        <taxon>Basidiomycota</taxon>
        <taxon>Agaricomycotina</taxon>
        <taxon>Agaricomycetes</taxon>
        <taxon>Agaricomycetidae</taxon>
        <taxon>Agaricales</taxon>
        <taxon>Agaricineae</taxon>
        <taxon>Hymenogastraceae</taxon>
        <taxon>Hebeloma</taxon>
    </lineage>
</organism>
<protein>
    <submittedName>
        <fullName evidence="3">Uncharacterized protein</fullName>
    </submittedName>
</protein>
<evidence type="ECO:0000313" key="4">
    <source>
        <dbReference type="Proteomes" id="UP000053424"/>
    </source>
</evidence>
<accession>A0A0C3BP84</accession>
<sequence length="71" mass="7876">MTAEAEALTWHSTPTAARLSPEQEGPARTQAAYEPVSLSTNCRDELERSLNTPLSATQQILAHKLRGHYRD</sequence>
<reference evidence="3 4" key="1">
    <citation type="submission" date="2014-04" db="EMBL/GenBank/DDBJ databases">
        <authorList>
            <consortium name="DOE Joint Genome Institute"/>
            <person name="Kuo A."/>
            <person name="Gay G."/>
            <person name="Dore J."/>
            <person name="Kohler A."/>
            <person name="Nagy L.G."/>
            <person name="Floudas D."/>
            <person name="Copeland A."/>
            <person name="Barry K.W."/>
            <person name="Cichocki N."/>
            <person name="Veneault-Fourrey C."/>
            <person name="LaButti K."/>
            <person name="Lindquist E.A."/>
            <person name="Lipzen A."/>
            <person name="Lundell T."/>
            <person name="Morin E."/>
            <person name="Murat C."/>
            <person name="Sun H."/>
            <person name="Tunlid A."/>
            <person name="Henrissat B."/>
            <person name="Grigoriev I.V."/>
            <person name="Hibbett D.S."/>
            <person name="Martin F."/>
            <person name="Nordberg H.P."/>
            <person name="Cantor M.N."/>
            <person name="Hua S.X."/>
        </authorList>
    </citation>
    <scope>NUCLEOTIDE SEQUENCE [LARGE SCALE GENOMIC DNA]</scope>
    <source>
        <strain evidence="3">H7</strain>
        <strain evidence="4">h7</strain>
    </source>
</reference>
<dbReference type="Proteomes" id="UP000053424">
    <property type="component" value="Unassembled WGS sequence"/>
</dbReference>
<proteinExistence type="predicted"/>
<dbReference type="EMBL" id="KN831800">
    <property type="protein sequence ID" value="KIM37041.1"/>
    <property type="molecule type" value="Genomic_DNA"/>
</dbReference>
<reference evidence="4" key="2">
    <citation type="submission" date="2015-01" db="EMBL/GenBank/DDBJ databases">
        <title>Evolutionary Origins and Diversification of the Mycorrhizal Mutualists.</title>
        <authorList>
            <consortium name="DOE Joint Genome Institute"/>
            <consortium name="Mycorrhizal Genomics Consortium"/>
            <person name="Kohler A."/>
            <person name="Kuo A."/>
            <person name="Nagy L.G."/>
            <person name="Floudas D."/>
            <person name="Copeland A."/>
            <person name="Barry K.W."/>
            <person name="Cichocki N."/>
            <person name="Veneault-Fourrey C."/>
            <person name="LaButti K."/>
            <person name="Lindquist E.A."/>
            <person name="Lipzen A."/>
            <person name="Lundell T."/>
            <person name="Morin E."/>
            <person name="Murat C."/>
            <person name="Riley R."/>
            <person name="Ohm R."/>
            <person name="Sun H."/>
            <person name="Tunlid A."/>
            <person name="Henrissat B."/>
            <person name="Grigoriev I.V."/>
            <person name="Hibbett D.S."/>
            <person name="Martin F."/>
        </authorList>
    </citation>
    <scope>NUCLEOTIDE SEQUENCE [LARGE SCALE GENOMIC DNA]</scope>
    <source>
        <strain evidence="4">h7</strain>
        <strain evidence="2">H7</strain>
    </source>
</reference>